<dbReference type="SUPFAM" id="SSF103473">
    <property type="entry name" value="MFS general substrate transporter"/>
    <property type="match status" value="1"/>
</dbReference>
<dbReference type="EMBL" id="CP014502">
    <property type="protein sequence ID" value="ANB14237.1"/>
    <property type="molecule type" value="Genomic_DNA"/>
</dbReference>
<feature type="transmembrane region" description="Helical" evidence="7">
    <location>
        <begin position="350"/>
        <end position="372"/>
    </location>
</feature>
<feature type="transmembrane region" description="Helical" evidence="7">
    <location>
        <begin position="95"/>
        <end position="114"/>
    </location>
</feature>
<dbReference type="CDD" id="cd17327">
    <property type="entry name" value="MFS_FEN2_like"/>
    <property type="match status" value="1"/>
</dbReference>
<dbReference type="PROSITE" id="PS50850">
    <property type="entry name" value="MFS"/>
    <property type="match status" value="1"/>
</dbReference>
<feature type="transmembrane region" description="Helical" evidence="7">
    <location>
        <begin position="261"/>
        <end position="286"/>
    </location>
</feature>
<dbReference type="GO" id="GO:0016020">
    <property type="term" value="C:membrane"/>
    <property type="evidence" value="ECO:0007669"/>
    <property type="project" value="UniProtKB-SubCell"/>
</dbReference>
<dbReference type="OrthoDB" id="2985014at2759"/>
<dbReference type="AlphaFoldDB" id="A0A161HLJ6"/>
<comment type="similarity">
    <text evidence="6">Belongs to the major facilitator superfamily. Allantoate permease family.</text>
</comment>
<keyword evidence="10" id="KW-1185">Reference proteome</keyword>
<dbReference type="InterPro" id="IPR020846">
    <property type="entry name" value="MFS_dom"/>
</dbReference>
<evidence type="ECO:0000313" key="9">
    <source>
        <dbReference type="EMBL" id="ANB14237.1"/>
    </source>
</evidence>
<feature type="domain" description="Major facilitator superfamily (MFS) profile" evidence="8">
    <location>
        <begin position="33"/>
        <end position="444"/>
    </location>
</feature>
<dbReference type="Gene3D" id="1.20.1250.20">
    <property type="entry name" value="MFS general substrate transporter like domains"/>
    <property type="match status" value="2"/>
</dbReference>
<organism evidence="9 10">
    <name type="scientific">Sugiyamaella lignohabitans</name>
    <dbReference type="NCBI Taxonomy" id="796027"/>
    <lineage>
        <taxon>Eukaryota</taxon>
        <taxon>Fungi</taxon>
        <taxon>Dikarya</taxon>
        <taxon>Ascomycota</taxon>
        <taxon>Saccharomycotina</taxon>
        <taxon>Dipodascomycetes</taxon>
        <taxon>Dipodascales</taxon>
        <taxon>Trichomonascaceae</taxon>
        <taxon>Sugiyamaella</taxon>
    </lineage>
</organism>
<evidence type="ECO:0000256" key="3">
    <source>
        <dbReference type="ARBA" id="ARBA00022692"/>
    </source>
</evidence>
<dbReference type="Pfam" id="PF07690">
    <property type="entry name" value="MFS_1"/>
    <property type="match status" value="1"/>
</dbReference>
<comment type="subcellular location">
    <subcellularLocation>
        <location evidence="1">Membrane</location>
        <topology evidence="1">Multi-pass membrane protein</topology>
    </subcellularLocation>
</comment>
<feature type="transmembrane region" description="Helical" evidence="7">
    <location>
        <begin position="325"/>
        <end position="344"/>
    </location>
</feature>
<dbReference type="GO" id="GO:0022857">
    <property type="term" value="F:transmembrane transporter activity"/>
    <property type="evidence" value="ECO:0007669"/>
    <property type="project" value="InterPro"/>
</dbReference>
<sequence length="470" mass="52162">MSGKSPEIVTEGAVSDIDPKQNKALLHKMDRVILPIVSFLYLLAYLDRSNIGNVASDLVEDLNLHGSQLNAGISVFYCIYVLVETPATVVARMVGISRFLAVVMVGWSLVVLFSGFMQSIVGLIITRLLLGMFEGCLFPVITIYLTSIYQQDELNTRLAYFFGASALSGAFGGLLAWAILQMDGVAGMRGWRWLYIIEGLISFLGVVVVYFGLPDEIEHAWFLNDSDKEIIVQRTEINRHYYGEQTFKWSDVRRAFKDPKVYISATAQFCSDVVLYGFSTFLPAIIKTLGYTNLSVQYMTIPVYICGAVVFLSVAMLADYTGKRFIYLVMAGLTVMAGYIILLTDTHHRVQYLGTFLCAMGLYICVGLNIGWLNNNNSPHYKRAAALGFQQTVGNCAGIVAGQIYIAKSAPRYILGHAFSLGCIVVALLCYCCMATYLMAQNRRKRTRLANGTSDPNADGDDSDHFIYIY</sequence>
<proteinExistence type="inferred from homology"/>
<dbReference type="PANTHER" id="PTHR43791:SF24">
    <property type="entry name" value="NICOTINIC ACID PLASMA MEMBRANE TRANSPORTER"/>
    <property type="match status" value="1"/>
</dbReference>
<evidence type="ECO:0000259" key="8">
    <source>
        <dbReference type="PROSITE" id="PS50850"/>
    </source>
</evidence>
<keyword evidence="4 7" id="KW-1133">Transmembrane helix</keyword>
<evidence type="ECO:0000256" key="6">
    <source>
        <dbReference type="ARBA" id="ARBA00037968"/>
    </source>
</evidence>
<evidence type="ECO:0000256" key="4">
    <source>
        <dbReference type="ARBA" id="ARBA00022989"/>
    </source>
</evidence>
<dbReference type="Proteomes" id="UP000189580">
    <property type="component" value="Chromosome d"/>
</dbReference>
<feature type="transmembrane region" description="Helical" evidence="7">
    <location>
        <begin position="29"/>
        <end position="46"/>
    </location>
</feature>
<evidence type="ECO:0000256" key="7">
    <source>
        <dbReference type="SAM" id="Phobius"/>
    </source>
</evidence>
<feature type="transmembrane region" description="Helical" evidence="7">
    <location>
        <begin position="298"/>
        <end position="318"/>
    </location>
</feature>
<feature type="transmembrane region" description="Helical" evidence="7">
    <location>
        <begin position="158"/>
        <end position="180"/>
    </location>
</feature>
<evidence type="ECO:0000313" key="10">
    <source>
        <dbReference type="Proteomes" id="UP000189580"/>
    </source>
</evidence>
<keyword evidence="2" id="KW-0813">Transport</keyword>
<dbReference type="RefSeq" id="XP_018736714.1">
    <property type="nucleotide sequence ID" value="XM_018882325.1"/>
</dbReference>
<feature type="transmembrane region" description="Helical" evidence="7">
    <location>
        <begin position="418"/>
        <end position="440"/>
    </location>
</feature>
<name>A0A161HLJ6_9ASCO</name>
<keyword evidence="5 7" id="KW-0472">Membrane</keyword>
<reference evidence="9 10" key="1">
    <citation type="submission" date="2016-02" db="EMBL/GenBank/DDBJ databases">
        <title>Complete genome sequence and transcriptome regulation of the pentose utilising yeast Sugiyamaella lignohabitans.</title>
        <authorList>
            <person name="Bellasio M."/>
            <person name="Peymann A."/>
            <person name="Valli M."/>
            <person name="Sipitzky M."/>
            <person name="Graf A."/>
            <person name="Sauer M."/>
            <person name="Marx H."/>
            <person name="Mattanovich D."/>
        </authorList>
    </citation>
    <scope>NUCLEOTIDE SEQUENCE [LARGE SCALE GENOMIC DNA]</scope>
    <source>
        <strain evidence="9 10">CBS 10342</strain>
    </source>
</reference>
<protein>
    <submittedName>
        <fullName evidence="9">Tna1p</fullName>
    </submittedName>
</protein>
<dbReference type="FunFam" id="1.20.1250.20:FF:000068">
    <property type="entry name" value="MFS general substrate transporter"/>
    <property type="match status" value="1"/>
</dbReference>
<gene>
    <name evidence="9" type="primary">TNA1</name>
    <name evidence="9" type="ORF">AWJ20_5198</name>
</gene>
<dbReference type="KEGG" id="slb:AWJ20_5198"/>
<dbReference type="PANTHER" id="PTHR43791">
    <property type="entry name" value="PERMEASE-RELATED"/>
    <property type="match status" value="1"/>
</dbReference>
<feature type="transmembrane region" description="Helical" evidence="7">
    <location>
        <begin position="192"/>
        <end position="213"/>
    </location>
</feature>
<evidence type="ECO:0000256" key="5">
    <source>
        <dbReference type="ARBA" id="ARBA00023136"/>
    </source>
</evidence>
<keyword evidence="3 7" id="KW-0812">Transmembrane</keyword>
<feature type="transmembrane region" description="Helical" evidence="7">
    <location>
        <begin position="120"/>
        <end position="146"/>
    </location>
</feature>
<evidence type="ECO:0000256" key="1">
    <source>
        <dbReference type="ARBA" id="ARBA00004141"/>
    </source>
</evidence>
<dbReference type="InterPro" id="IPR011701">
    <property type="entry name" value="MFS"/>
</dbReference>
<dbReference type="InterPro" id="IPR036259">
    <property type="entry name" value="MFS_trans_sf"/>
</dbReference>
<dbReference type="GeneID" id="30037413"/>
<feature type="transmembrane region" description="Helical" evidence="7">
    <location>
        <begin position="66"/>
        <end position="83"/>
    </location>
</feature>
<feature type="transmembrane region" description="Helical" evidence="7">
    <location>
        <begin position="384"/>
        <end position="406"/>
    </location>
</feature>
<accession>A0A161HLJ6</accession>
<dbReference type="FunFam" id="1.20.1250.20:FF:000018">
    <property type="entry name" value="MFS transporter permease"/>
    <property type="match status" value="1"/>
</dbReference>
<evidence type="ECO:0000256" key="2">
    <source>
        <dbReference type="ARBA" id="ARBA00022448"/>
    </source>
</evidence>